<gene>
    <name evidence="1" type="ORF">KIN20_026261</name>
</gene>
<accession>A0AAD5NBD4</accession>
<comment type="caution">
    <text evidence="1">The sequence shown here is derived from an EMBL/GenBank/DDBJ whole genome shotgun (WGS) entry which is preliminary data.</text>
</comment>
<dbReference type="AlphaFoldDB" id="A0AAD5NBD4"/>
<dbReference type="EMBL" id="JAHQIW010005370">
    <property type="protein sequence ID" value="KAJ1365821.1"/>
    <property type="molecule type" value="Genomic_DNA"/>
</dbReference>
<proteinExistence type="predicted"/>
<organism evidence="1 2">
    <name type="scientific">Parelaphostrongylus tenuis</name>
    <name type="common">Meningeal worm</name>
    <dbReference type="NCBI Taxonomy" id="148309"/>
    <lineage>
        <taxon>Eukaryota</taxon>
        <taxon>Metazoa</taxon>
        <taxon>Ecdysozoa</taxon>
        <taxon>Nematoda</taxon>
        <taxon>Chromadorea</taxon>
        <taxon>Rhabditida</taxon>
        <taxon>Rhabditina</taxon>
        <taxon>Rhabditomorpha</taxon>
        <taxon>Strongyloidea</taxon>
        <taxon>Metastrongylidae</taxon>
        <taxon>Parelaphostrongylus</taxon>
    </lineage>
</organism>
<evidence type="ECO:0000313" key="2">
    <source>
        <dbReference type="Proteomes" id="UP001196413"/>
    </source>
</evidence>
<dbReference type="Proteomes" id="UP001196413">
    <property type="component" value="Unassembled WGS sequence"/>
</dbReference>
<name>A0AAD5NBD4_PARTN</name>
<sequence>MNCGADLKYHSYSFGLEITPHICNANCGRSLGLHGTSRGKVLGIVSDRGGAQAFVQRLVIQTKILRGTVTSNGEEKLSLLLYSMLIVAAS</sequence>
<reference evidence="1" key="1">
    <citation type="submission" date="2021-06" db="EMBL/GenBank/DDBJ databases">
        <title>Parelaphostrongylus tenuis whole genome reference sequence.</title>
        <authorList>
            <person name="Garwood T.J."/>
            <person name="Larsen P.A."/>
            <person name="Fountain-Jones N.M."/>
            <person name="Garbe J.R."/>
            <person name="Macchietto M.G."/>
            <person name="Kania S.A."/>
            <person name="Gerhold R.W."/>
            <person name="Richards J.E."/>
            <person name="Wolf T.M."/>
        </authorList>
    </citation>
    <scope>NUCLEOTIDE SEQUENCE</scope>
    <source>
        <strain evidence="1">MNPRO001-30</strain>
        <tissue evidence="1">Meninges</tissue>
    </source>
</reference>
<protein>
    <submittedName>
        <fullName evidence="1">Uncharacterized protein</fullName>
    </submittedName>
</protein>
<keyword evidence="2" id="KW-1185">Reference proteome</keyword>
<evidence type="ECO:0000313" key="1">
    <source>
        <dbReference type="EMBL" id="KAJ1365821.1"/>
    </source>
</evidence>